<comment type="similarity">
    <text evidence="2">Belongs to the mitochondrion-specific ribosomal protein mS33 family.</text>
</comment>
<name>A0A0N1P1C8_9EURO</name>
<dbReference type="OrthoDB" id="2257454at2759"/>
<dbReference type="RefSeq" id="XP_018000428.1">
    <property type="nucleotide sequence ID" value="XM_018147984.1"/>
</dbReference>
<dbReference type="PANTHER" id="PTHR13362:SF2">
    <property type="entry name" value="SMALL RIBOSOMAL SUBUNIT PROTEIN MS33"/>
    <property type="match status" value="1"/>
</dbReference>
<keyword evidence="9" id="KW-1185">Reference proteome</keyword>
<evidence type="ECO:0000256" key="4">
    <source>
        <dbReference type="ARBA" id="ARBA00023128"/>
    </source>
</evidence>
<evidence type="ECO:0000256" key="5">
    <source>
        <dbReference type="ARBA" id="ARBA00023274"/>
    </source>
</evidence>
<evidence type="ECO:0000313" key="9">
    <source>
        <dbReference type="Proteomes" id="UP000038010"/>
    </source>
</evidence>
<dbReference type="InterPro" id="IPR013219">
    <property type="entry name" value="Ribosomal_mS33"/>
</dbReference>
<evidence type="ECO:0000256" key="7">
    <source>
        <dbReference type="SAM" id="MobiDB-lite"/>
    </source>
</evidence>
<gene>
    <name evidence="8" type="ORF">AB675_7603</name>
</gene>
<evidence type="ECO:0000256" key="3">
    <source>
        <dbReference type="ARBA" id="ARBA00022980"/>
    </source>
</evidence>
<dbReference type="GeneID" id="28739864"/>
<protein>
    <recommendedName>
        <fullName evidence="6">Small ribosomal subunit protein mS33</fullName>
    </recommendedName>
</protein>
<keyword evidence="4" id="KW-0496">Mitochondrion</keyword>
<dbReference type="STRING" id="1664694.A0A0N1P1C8"/>
<comment type="subcellular location">
    <subcellularLocation>
        <location evidence="1">Mitochondrion</location>
    </subcellularLocation>
</comment>
<sequence>MAGAISRERLLQLTKLQTSIFSQTFNPERLRLGNKILRQRLKGPALAAYYPRKSTTINDMLRQFKDKFGLSGWNEAEEDRLESIQIAKIRGKGAPKKIRTADGSKKNKKKGGKK</sequence>
<keyword evidence="5" id="KW-0687">Ribonucleoprotein</keyword>
<dbReference type="VEuPathDB" id="FungiDB:AB675_7603"/>
<evidence type="ECO:0000256" key="1">
    <source>
        <dbReference type="ARBA" id="ARBA00004173"/>
    </source>
</evidence>
<dbReference type="Proteomes" id="UP000038010">
    <property type="component" value="Unassembled WGS sequence"/>
</dbReference>
<dbReference type="Pfam" id="PF08293">
    <property type="entry name" value="MRP-S33"/>
    <property type="match status" value="1"/>
</dbReference>
<keyword evidence="3 8" id="KW-0689">Ribosomal protein</keyword>
<accession>A0A0N1P1C8</accession>
<dbReference type="PANTHER" id="PTHR13362">
    <property type="entry name" value="MITOCHONDRIAL RIBOSOMAL PROTEIN S33"/>
    <property type="match status" value="1"/>
</dbReference>
<reference evidence="8 9" key="1">
    <citation type="submission" date="2015-06" db="EMBL/GenBank/DDBJ databases">
        <title>Draft genome of the ant-associated black yeast Phialophora attae CBS 131958.</title>
        <authorList>
            <person name="Moreno L.F."/>
            <person name="Stielow B.J."/>
            <person name="de Hoog S."/>
            <person name="Vicente V.A."/>
            <person name="Weiss V.A."/>
            <person name="de Vries M."/>
            <person name="Cruz L.M."/>
            <person name="Souza E.M."/>
        </authorList>
    </citation>
    <scope>NUCLEOTIDE SEQUENCE [LARGE SCALE GENOMIC DNA]</scope>
    <source>
        <strain evidence="8 9">CBS 131958</strain>
    </source>
</reference>
<evidence type="ECO:0000313" key="8">
    <source>
        <dbReference type="EMBL" id="KPI40465.1"/>
    </source>
</evidence>
<feature type="region of interest" description="Disordered" evidence="7">
    <location>
        <begin position="92"/>
        <end position="114"/>
    </location>
</feature>
<evidence type="ECO:0000256" key="2">
    <source>
        <dbReference type="ARBA" id="ARBA00008970"/>
    </source>
</evidence>
<proteinExistence type="inferred from homology"/>
<dbReference type="AlphaFoldDB" id="A0A0N1P1C8"/>
<dbReference type="GO" id="GO:0005739">
    <property type="term" value="C:mitochondrion"/>
    <property type="evidence" value="ECO:0007669"/>
    <property type="project" value="UniProtKB-SubCell"/>
</dbReference>
<dbReference type="GO" id="GO:1990904">
    <property type="term" value="C:ribonucleoprotein complex"/>
    <property type="evidence" value="ECO:0007669"/>
    <property type="project" value="UniProtKB-KW"/>
</dbReference>
<dbReference type="GO" id="GO:0005840">
    <property type="term" value="C:ribosome"/>
    <property type="evidence" value="ECO:0007669"/>
    <property type="project" value="UniProtKB-KW"/>
</dbReference>
<comment type="caution">
    <text evidence="8">The sequence shown here is derived from an EMBL/GenBank/DDBJ whole genome shotgun (WGS) entry which is preliminary data.</text>
</comment>
<evidence type="ECO:0000256" key="6">
    <source>
        <dbReference type="ARBA" id="ARBA00035132"/>
    </source>
</evidence>
<dbReference type="EMBL" id="LFJN01000012">
    <property type="protein sequence ID" value="KPI40465.1"/>
    <property type="molecule type" value="Genomic_DNA"/>
</dbReference>
<organism evidence="8 9">
    <name type="scientific">Cyphellophora attinorum</name>
    <dbReference type="NCBI Taxonomy" id="1664694"/>
    <lineage>
        <taxon>Eukaryota</taxon>
        <taxon>Fungi</taxon>
        <taxon>Dikarya</taxon>
        <taxon>Ascomycota</taxon>
        <taxon>Pezizomycotina</taxon>
        <taxon>Eurotiomycetes</taxon>
        <taxon>Chaetothyriomycetidae</taxon>
        <taxon>Chaetothyriales</taxon>
        <taxon>Cyphellophoraceae</taxon>
        <taxon>Cyphellophora</taxon>
    </lineage>
</organism>